<dbReference type="Gene3D" id="3.30.565.10">
    <property type="entry name" value="Histidine kinase-like ATPase, C-terminal domain"/>
    <property type="match status" value="1"/>
</dbReference>
<evidence type="ECO:0000256" key="14">
    <source>
        <dbReference type="SAM" id="Phobius"/>
    </source>
</evidence>
<dbReference type="PANTHER" id="PTHR43047:SF71">
    <property type="entry name" value="HISTIDINE KINASE CONTAINING CHEY-HOMOLOGOUS RECEIVER DOMAIN-RELATED"/>
    <property type="match status" value="1"/>
</dbReference>
<dbReference type="CDD" id="cd00082">
    <property type="entry name" value="HisKA"/>
    <property type="match status" value="1"/>
</dbReference>
<accession>A0ABT2MRU9</accession>
<evidence type="ECO:0000256" key="2">
    <source>
        <dbReference type="ARBA" id="ARBA00004651"/>
    </source>
</evidence>
<feature type="coiled-coil region" evidence="13">
    <location>
        <begin position="294"/>
        <end position="321"/>
    </location>
</feature>
<dbReference type="SUPFAM" id="SSF55874">
    <property type="entry name" value="ATPase domain of HSP90 chaperone/DNA topoisomerase II/histidine kinase"/>
    <property type="match status" value="1"/>
</dbReference>
<dbReference type="Pfam" id="PF07228">
    <property type="entry name" value="SpoIIE"/>
    <property type="match status" value="1"/>
</dbReference>
<dbReference type="SUPFAM" id="SSF47384">
    <property type="entry name" value="Homodimeric domain of signal transducing histidine kinase"/>
    <property type="match status" value="1"/>
</dbReference>
<evidence type="ECO:0000256" key="7">
    <source>
        <dbReference type="ARBA" id="ARBA00022692"/>
    </source>
</evidence>
<evidence type="ECO:0000256" key="8">
    <source>
        <dbReference type="ARBA" id="ARBA00022777"/>
    </source>
</evidence>
<keyword evidence="7 14" id="KW-0812">Transmembrane</keyword>
<dbReference type="RefSeq" id="WP_368005807.1">
    <property type="nucleotide sequence ID" value="NZ_JAMXFF010000008.1"/>
</dbReference>
<evidence type="ECO:0000256" key="9">
    <source>
        <dbReference type="ARBA" id="ARBA00022989"/>
    </source>
</evidence>
<evidence type="ECO:0000256" key="10">
    <source>
        <dbReference type="ARBA" id="ARBA00023012"/>
    </source>
</evidence>
<dbReference type="InterPro" id="IPR003661">
    <property type="entry name" value="HisK_dim/P_dom"/>
</dbReference>
<feature type="domain" description="Response regulatory" evidence="16">
    <location>
        <begin position="596"/>
        <end position="713"/>
    </location>
</feature>
<feature type="transmembrane region" description="Helical" evidence="14">
    <location>
        <begin position="128"/>
        <end position="155"/>
    </location>
</feature>
<dbReference type="EC" id="2.7.13.3" evidence="3"/>
<dbReference type="Proteomes" id="UP001525890">
    <property type="component" value="Unassembled WGS sequence"/>
</dbReference>
<keyword evidence="10" id="KW-0902">Two-component regulatory system</keyword>
<dbReference type="SMART" id="SM00448">
    <property type="entry name" value="REC"/>
    <property type="match status" value="1"/>
</dbReference>
<dbReference type="SMART" id="SM00388">
    <property type="entry name" value="HisKA"/>
    <property type="match status" value="1"/>
</dbReference>
<name>A0ABT2MRU9_9CYAN</name>
<feature type="transmembrane region" description="Helical" evidence="14">
    <location>
        <begin position="167"/>
        <end position="190"/>
    </location>
</feature>
<dbReference type="InterPro" id="IPR001932">
    <property type="entry name" value="PPM-type_phosphatase-like_dom"/>
</dbReference>
<feature type="transmembrane region" description="Helical" evidence="14">
    <location>
        <begin position="277"/>
        <end position="298"/>
    </location>
</feature>
<proteinExistence type="predicted"/>
<dbReference type="EMBL" id="JAMXFF010000008">
    <property type="protein sequence ID" value="MCT7966157.1"/>
    <property type="molecule type" value="Genomic_DNA"/>
</dbReference>
<dbReference type="InterPro" id="IPR007895">
    <property type="entry name" value="MASE1"/>
</dbReference>
<evidence type="ECO:0000256" key="12">
    <source>
        <dbReference type="PROSITE-ProRule" id="PRU00169"/>
    </source>
</evidence>
<gene>
    <name evidence="17" type="ORF">NG799_07405</name>
</gene>
<dbReference type="SMART" id="SM00387">
    <property type="entry name" value="HATPase_c"/>
    <property type="match status" value="1"/>
</dbReference>
<dbReference type="InterPro" id="IPR001789">
    <property type="entry name" value="Sig_transdc_resp-reg_receiver"/>
</dbReference>
<dbReference type="PANTHER" id="PTHR43047">
    <property type="entry name" value="TWO-COMPONENT HISTIDINE PROTEIN KINASE"/>
    <property type="match status" value="1"/>
</dbReference>
<dbReference type="PRINTS" id="PR00344">
    <property type="entry name" value="BCTRLSENSOR"/>
</dbReference>
<evidence type="ECO:0000259" key="16">
    <source>
        <dbReference type="PROSITE" id="PS50110"/>
    </source>
</evidence>
<feature type="domain" description="Histidine kinase" evidence="15">
    <location>
        <begin position="328"/>
        <end position="557"/>
    </location>
</feature>
<dbReference type="InterPro" id="IPR036457">
    <property type="entry name" value="PPM-type-like_dom_sf"/>
</dbReference>
<protein>
    <recommendedName>
        <fullName evidence="3">histidine kinase</fullName>
        <ecNumber evidence="3">2.7.13.3</ecNumber>
    </recommendedName>
</protein>
<feature type="transmembrane region" description="Helical" evidence="14">
    <location>
        <begin position="55"/>
        <end position="79"/>
    </location>
</feature>
<evidence type="ECO:0000256" key="11">
    <source>
        <dbReference type="ARBA" id="ARBA00023136"/>
    </source>
</evidence>
<keyword evidence="6" id="KW-0808">Transferase</keyword>
<dbReference type="InterPro" id="IPR036097">
    <property type="entry name" value="HisK_dim/P_sf"/>
</dbReference>
<dbReference type="SMART" id="SM00331">
    <property type="entry name" value="PP2C_SIG"/>
    <property type="match status" value="1"/>
</dbReference>
<organism evidence="17 18">
    <name type="scientific">Laspinema palackyanum D2a</name>
    <dbReference type="NCBI Taxonomy" id="2953684"/>
    <lineage>
        <taxon>Bacteria</taxon>
        <taxon>Bacillati</taxon>
        <taxon>Cyanobacteriota</taxon>
        <taxon>Cyanophyceae</taxon>
        <taxon>Oscillatoriophycideae</taxon>
        <taxon>Oscillatoriales</taxon>
        <taxon>Laspinemataceae</taxon>
        <taxon>Laspinema</taxon>
        <taxon>Laspinema palackyanum</taxon>
    </lineage>
</organism>
<keyword evidence="9 14" id="KW-1133">Transmembrane helix</keyword>
<sequence length="970" mass="106817">MTSNSSLKVSWPLTKSETTLVQILIVAVAYFLISEFGAVFLALPEGGSPVWPGSGIALASVLLMGYPMGIGVFLGNVLVNFYQTEWNTAALVMNFSFTLGNTLETLSAAYFIHKFSVNFRWFYRVKDVIYFVILAGLISPIFSATFGATTIWLLGRIPLEVYPGLWVTWWIGDVVGILVFAPVLLVFGQGFDEFLQKGQQRWMEGLVFVFITLVICQMAFLKGYPVEYMLLPLLVWVVFRFGQWSATLLLLISSLIAILATANDLGTFVRDGLNESLILLQSFVGVFSLTTLTLSAVICENEQAKQRLETANIQLQHLDRLKDEFLANTSHELRTPLNGIIGIAESLIDGATGELPVPTRANLAMISSSGRRLSNLVNDLLDFSKLKHKTLDLQLKPIDLRSLVEIVFTLSLPLVGDKNLNLVNNIPEDLPSVTADENRLQQILHNLIGNAIKFTETGTIEISAQGIAGNDSLERLSSVSQVEITITDTGIGIAEDKLERIFESFEQAEGSTGRMYGGTGVGLAIAKQLVELHGGQIWVKSRLGEGSKFSFTLPLSGEKVANSSETLPLLKQFATADLNLETLEPRAVASHQGSAKLLIVDDEPINLQVLVNMLSLQNYTVIQAKNGIEALELLHKGFKPDLVLLDVMMPKMTGYEVTQKIRETWQASEMPVLLLTAKNQLSDLVAGFESGANDYLTKPVEKDELLARIKTHLNLLRLKSENVRLVAELEVTRQQQQMLLPSAEELLLIEDLEIAAFMEPATEVGGDYYDVIQHQGGVKIGIGDVTGHGLESGVLMIMVQMAVRTLLQSAISNPIHFLTLLNLAVYGNLQRMKSEKNMSLMLLDYHQGKMVVSGQHEDIILVRFGGQVELIDTVDLGFPVGLVEDIGEFVAELVIELNPGDVAIVYTDGITEAENIEGVQYGLHRLTELAGQQQGRSATEILEVILADVREFIGNQKVYDDITLLVLKQK</sequence>
<dbReference type="InterPro" id="IPR003594">
    <property type="entry name" value="HATPase_dom"/>
</dbReference>
<dbReference type="InterPro" id="IPR011006">
    <property type="entry name" value="CheY-like_superfamily"/>
</dbReference>
<dbReference type="Pfam" id="PF02518">
    <property type="entry name" value="HATPase_c"/>
    <property type="match status" value="1"/>
</dbReference>
<dbReference type="PROSITE" id="PS50109">
    <property type="entry name" value="HIS_KIN"/>
    <property type="match status" value="1"/>
</dbReference>
<evidence type="ECO:0000256" key="1">
    <source>
        <dbReference type="ARBA" id="ARBA00000085"/>
    </source>
</evidence>
<evidence type="ECO:0000256" key="4">
    <source>
        <dbReference type="ARBA" id="ARBA00022475"/>
    </source>
</evidence>
<dbReference type="Gene3D" id="3.60.40.10">
    <property type="entry name" value="PPM-type phosphatase domain"/>
    <property type="match status" value="1"/>
</dbReference>
<dbReference type="Gene3D" id="1.10.287.130">
    <property type="match status" value="1"/>
</dbReference>
<comment type="caution">
    <text evidence="17">The sequence shown here is derived from an EMBL/GenBank/DDBJ whole genome shotgun (WGS) entry which is preliminary data.</text>
</comment>
<dbReference type="PROSITE" id="PS50110">
    <property type="entry name" value="RESPONSE_REGULATORY"/>
    <property type="match status" value="1"/>
</dbReference>
<evidence type="ECO:0000259" key="15">
    <source>
        <dbReference type="PROSITE" id="PS50109"/>
    </source>
</evidence>
<keyword evidence="4" id="KW-1003">Cell membrane</keyword>
<dbReference type="Pfam" id="PF00512">
    <property type="entry name" value="HisKA"/>
    <property type="match status" value="1"/>
</dbReference>
<dbReference type="InterPro" id="IPR004358">
    <property type="entry name" value="Sig_transdc_His_kin-like_C"/>
</dbReference>
<dbReference type="Pfam" id="PF05231">
    <property type="entry name" value="MASE1"/>
    <property type="match status" value="1"/>
</dbReference>
<reference evidence="17 18" key="1">
    <citation type="journal article" date="2022" name="Front. Microbiol.">
        <title>High genomic differentiation and limited gene flow indicate recent cryptic speciation within the genus Laspinema (cyanobacteria).</title>
        <authorList>
            <person name="Stanojkovic A."/>
            <person name="Skoupy S."/>
            <person name="Skaloud P."/>
            <person name="Dvorak P."/>
        </authorList>
    </citation>
    <scope>NUCLEOTIDE SEQUENCE [LARGE SCALE GENOMIC DNA]</scope>
    <source>
        <strain evidence="17 18">D2a</strain>
    </source>
</reference>
<keyword evidence="11 14" id="KW-0472">Membrane</keyword>
<keyword evidence="13" id="KW-0175">Coiled coil</keyword>
<evidence type="ECO:0000256" key="13">
    <source>
        <dbReference type="SAM" id="Coils"/>
    </source>
</evidence>
<evidence type="ECO:0000256" key="5">
    <source>
        <dbReference type="ARBA" id="ARBA00022553"/>
    </source>
</evidence>
<keyword evidence="18" id="KW-1185">Reference proteome</keyword>
<feature type="transmembrane region" description="Helical" evidence="14">
    <location>
        <begin position="202"/>
        <end position="221"/>
    </location>
</feature>
<keyword evidence="5 12" id="KW-0597">Phosphoprotein</keyword>
<evidence type="ECO:0000256" key="6">
    <source>
        <dbReference type="ARBA" id="ARBA00022679"/>
    </source>
</evidence>
<feature type="transmembrane region" description="Helical" evidence="14">
    <location>
        <begin position="20"/>
        <end position="43"/>
    </location>
</feature>
<dbReference type="Pfam" id="PF00072">
    <property type="entry name" value="Response_reg"/>
    <property type="match status" value="1"/>
</dbReference>
<dbReference type="InterPro" id="IPR005467">
    <property type="entry name" value="His_kinase_dom"/>
</dbReference>
<dbReference type="InterPro" id="IPR036890">
    <property type="entry name" value="HATPase_C_sf"/>
</dbReference>
<dbReference type="SUPFAM" id="SSF52172">
    <property type="entry name" value="CheY-like"/>
    <property type="match status" value="1"/>
</dbReference>
<feature type="transmembrane region" description="Helical" evidence="14">
    <location>
        <begin position="241"/>
        <end position="265"/>
    </location>
</feature>
<feature type="modified residue" description="4-aspartylphosphate" evidence="12">
    <location>
        <position position="646"/>
    </location>
</feature>
<keyword evidence="8" id="KW-0418">Kinase</keyword>
<dbReference type="CDD" id="cd17574">
    <property type="entry name" value="REC_OmpR"/>
    <property type="match status" value="1"/>
</dbReference>
<comment type="subcellular location">
    <subcellularLocation>
        <location evidence="2">Cell membrane</location>
        <topology evidence="2">Multi-pass membrane protein</topology>
    </subcellularLocation>
</comment>
<evidence type="ECO:0000313" key="18">
    <source>
        <dbReference type="Proteomes" id="UP001525890"/>
    </source>
</evidence>
<evidence type="ECO:0000256" key="3">
    <source>
        <dbReference type="ARBA" id="ARBA00012438"/>
    </source>
</evidence>
<dbReference type="Gene3D" id="3.40.50.2300">
    <property type="match status" value="1"/>
</dbReference>
<evidence type="ECO:0000313" key="17">
    <source>
        <dbReference type="EMBL" id="MCT7966157.1"/>
    </source>
</evidence>
<dbReference type="CDD" id="cd16922">
    <property type="entry name" value="HATPase_EvgS-ArcB-TorS-like"/>
    <property type="match status" value="1"/>
</dbReference>
<comment type="catalytic activity">
    <reaction evidence="1">
        <text>ATP + protein L-histidine = ADP + protein N-phospho-L-histidine.</text>
        <dbReference type="EC" id="2.7.13.3"/>
    </reaction>
</comment>